<feature type="non-terminal residue" evidence="1">
    <location>
        <position position="54"/>
    </location>
</feature>
<name>A0ABU6UL12_9FABA</name>
<evidence type="ECO:0000313" key="2">
    <source>
        <dbReference type="Proteomes" id="UP001341840"/>
    </source>
</evidence>
<organism evidence="1 2">
    <name type="scientific">Stylosanthes scabra</name>
    <dbReference type="NCBI Taxonomy" id="79078"/>
    <lineage>
        <taxon>Eukaryota</taxon>
        <taxon>Viridiplantae</taxon>
        <taxon>Streptophyta</taxon>
        <taxon>Embryophyta</taxon>
        <taxon>Tracheophyta</taxon>
        <taxon>Spermatophyta</taxon>
        <taxon>Magnoliopsida</taxon>
        <taxon>eudicotyledons</taxon>
        <taxon>Gunneridae</taxon>
        <taxon>Pentapetalae</taxon>
        <taxon>rosids</taxon>
        <taxon>fabids</taxon>
        <taxon>Fabales</taxon>
        <taxon>Fabaceae</taxon>
        <taxon>Papilionoideae</taxon>
        <taxon>50 kb inversion clade</taxon>
        <taxon>dalbergioids sensu lato</taxon>
        <taxon>Dalbergieae</taxon>
        <taxon>Pterocarpus clade</taxon>
        <taxon>Stylosanthes</taxon>
    </lineage>
</organism>
<accession>A0ABU6UL12</accession>
<comment type="caution">
    <text evidence="1">The sequence shown here is derived from an EMBL/GenBank/DDBJ whole genome shotgun (WGS) entry which is preliminary data.</text>
</comment>
<gene>
    <name evidence="1" type="ORF">PIB30_065494</name>
</gene>
<protein>
    <submittedName>
        <fullName evidence="1">Uncharacterized protein</fullName>
    </submittedName>
</protein>
<dbReference type="Proteomes" id="UP001341840">
    <property type="component" value="Unassembled WGS sequence"/>
</dbReference>
<dbReference type="EMBL" id="JASCZI010121482">
    <property type="protein sequence ID" value="MED6161926.1"/>
    <property type="molecule type" value="Genomic_DNA"/>
</dbReference>
<reference evidence="1 2" key="1">
    <citation type="journal article" date="2023" name="Plants (Basel)">
        <title>Bridging the Gap: Combining Genomics and Transcriptomics Approaches to Understand Stylosanthes scabra, an Orphan Legume from the Brazilian Caatinga.</title>
        <authorList>
            <person name="Ferreira-Neto J.R.C."/>
            <person name="da Silva M.D."/>
            <person name="Binneck E."/>
            <person name="de Melo N.F."/>
            <person name="da Silva R.H."/>
            <person name="de Melo A.L.T.M."/>
            <person name="Pandolfi V."/>
            <person name="Bustamante F.O."/>
            <person name="Brasileiro-Vidal A.C."/>
            <person name="Benko-Iseppon A.M."/>
        </authorList>
    </citation>
    <scope>NUCLEOTIDE SEQUENCE [LARGE SCALE GENOMIC DNA]</scope>
    <source>
        <tissue evidence="1">Leaves</tissue>
    </source>
</reference>
<sequence length="54" mass="6325">MELPHGLNHLPRSLKVLHWDFCPLGTLPLLNQPYEAVEIKMHRSSLEQVWHGKK</sequence>
<keyword evidence="2" id="KW-1185">Reference proteome</keyword>
<evidence type="ECO:0000313" key="1">
    <source>
        <dbReference type="EMBL" id="MED6161926.1"/>
    </source>
</evidence>
<proteinExistence type="predicted"/>